<name>A0A2T5ML25_9GAMM</name>
<evidence type="ECO:0000313" key="2">
    <source>
        <dbReference type="EMBL" id="PTU33275.1"/>
    </source>
</evidence>
<keyword evidence="3" id="KW-1185">Reference proteome</keyword>
<proteinExistence type="predicted"/>
<reference evidence="2 3" key="1">
    <citation type="submission" date="2018-04" db="EMBL/GenBank/DDBJ databases">
        <title>Novel species isolated from glacier.</title>
        <authorList>
            <person name="Liu Q."/>
            <person name="Xin Y.-H."/>
        </authorList>
    </citation>
    <scope>NUCLEOTIDE SEQUENCE [LARGE SCALE GENOMIC DNA]</scope>
    <source>
        <strain evidence="2 3">GT1R17</strain>
    </source>
</reference>
<dbReference type="InterPro" id="IPR000326">
    <property type="entry name" value="PAP2/HPO"/>
</dbReference>
<dbReference type="CDD" id="cd03394">
    <property type="entry name" value="PAP2_like_5"/>
    <property type="match status" value="1"/>
</dbReference>
<dbReference type="SMART" id="SM00014">
    <property type="entry name" value="acidPPc"/>
    <property type="match status" value="1"/>
</dbReference>
<dbReference type="Proteomes" id="UP000244248">
    <property type="component" value="Unassembled WGS sequence"/>
</dbReference>
<evidence type="ECO:0000259" key="1">
    <source>
        <dbReference type="SMART" id="SM00014"/>
    </source>
</evidence>
<comment type="caution">
    <text evidence="2">The sequence shown here is derived from an EMBL/GenBank/DDBJ whole genome shotgun (WGS) entry which is preliminary data.</text>
</comment>
<dbReference type="AlphaFoldDB" id="A0A2T5ML25"/>
<dbReference type="Pfam" id="PF01569">
    <property type="entry name" value="PAP2"/>
    <property type="match status" value="1"/>
</dbReference>
<gene>
    <name evidence="2" type="ORF">CJD38_01175</name>
</gene>
<accession>A0A2T5ML25</accession>
<dbReference type="Gene3D" id="1.20.144.10">
    <property type="entry name" value="Phosphatidic acid phosphatase type 2/haloperoxidase"/>
    <property type="match status" value="1"/>
</dbReference>
<evidence type="ECO:0000313" key="3">
    <source>
        <dbReference type="Proteomes" id="UP000244248"/>
    </source>
</evidence>
<dbReference type="SUPFAM" id="SSF48317">
    <property type="entry name" value="Acid phosphatase/Vanadium-dependent haloperoxidase"/>
    <property type="match status" value="1"/>
</dbReference>
<organism evidence="2 3">
    <name type="scientific">Stenotrophobium rhamnosiphilum</name>
    <dbReference type="NCBI Taxonomy" id="2029166"/>
    <lineage>
        <taxon>Bacteria</taxon>
        <taxon>Pseudomonadati</taxon>
        <taxon>Pseudomonadota</taxon>
        <taxon>Gammaproteobacteria</taxon>
        <taxon>Nevskiales</taxon>
        <taxon>Nevskiaceae</taxon>
        <taxon>Stenotrophobium</taxon>
    </lineage>
</organism>
<dbReference type="OrthoDB" id="9773582at2"/>
<dbReference type="InterPro" id="IPR036938">
    <property type="entry name" value="PAP2/HPO_sf"/>
</dbReference>
<dbReference type="EMBL" id="QANS01000001">
    <property type="protein sequence ID" value="PTU33275.1"/>
    <property type="molecule type" value="Genomic_DNA"/>
</dbReference>
<sequence>MEVATYALKYAVNAKRPNGGSQSFPSGHTAAAFMGAEFIRKEYGPWWGLPAYGAASWVGYTRVKSHNHYWRDVIGGAALGVLSNYDFGSIKTKNGTLSFTPTLMMPSETTWARPDPLDTTPISNLNALPVPGIQLSWTF</sequence>
<feature type="domain" description="Phosphatidic acid phosphatase type 2/haloperoxidase" evidence="1">
    <location>
        <begin position="1"/>
        <end position="88"/>
    </location>
</feature>
<protein>
    <recommendedName>
        <fullName evidence="1">Phosphatidic acid phosphatase type 2/haloperoxidase domain-containing protein</fullName>
    </recommendedName>
</protein>